<dbReference type="Gene3D" id="3.50.50.60">
    <property type="entry name" value="FAD/NAD(P)-binding domain"/>
    <property type="match status" value="1"/>
</dbReference>
<feature type="transmembrane region" description="Helical" evidence="6">
    <location>
        <begin position="592"/>
        <end position="613"/>
    </location>
</feature>
<gene>
    <name evidence="8" type="ORF">MFIFM68171_09920</name>
</gene>
<evidence type="ECO:0000256" key="1">
    <source>
        <dbReference type="ARBA" id="ARBA00001974"/>
    </source>
</evidence>
<keyword evidence="4" id="KW-0274">FAD</keyword>
<dbReference type="SUPFAM" id="SSF51905">
    <property type="entry name" value="FAD/NAD(P)-binding domain"/>
    <property type="match status" value="1"/>
</dbReference>
<comment type="cofactor">
    <cofactor evidence="1">
        <name>FAD</name>
        <dbReference type="ChEBI" id="CHEBI:57692"/>
    </cofactor>
</comment>
<dbReference type="RefSeq" id="XP_070921440.1">
    <property type="nucleotide sequence ID" value="XM_071065339.1"/>
</dbReference>
<evidence type="ECO:0000256" key="6">
    <source>
        <dbReference type="SAM" id="Phobius"/>
    </source>
</evidence>
<evidence type="ECO:0000313" key="9">
    <source>
        <dbReference type="Proteomes" id="UP001628179"/>
    </source>
</evidence>
<feature type="transmembrane region" description="Helical" evidence="6">
    <location>
        <begin position="556"/>
        <end position="572"/>
    </location>
</feature>
<feature type="transmembrane region" description="Helical" evidence="6">
    <location>
        <begin position="634"/>
        <end position="651"/>
    </location>
</feature>
<keyword evidence="5" id="KW-0560">Oxidoreductase</keyword>
<proteinExistence type="inferred from homology"/>
<evidence type="ECO:0000256" key="4">
    <source>
        <dbReference type="ARBA" id="ARBA00022827"/>
    </source>
</evidence>
<dbReference type="InterPro" id="IPR036188">
    <property type="entry name" value="FAD/NAD-bd_sf"/>
</dbReference>
<accession>A0ABQ0GPP5</accession>
<name>A0ABQ0GPP5_9PEZI</name>
<organism evidence="8 9">
    <name type="scientific">Madurella fahalii</name>
    <dbReference type="NCBI Taxonomy" id="1157608"/>
    <lineage>
        <taxon>Eukaryota</taxon>
        <taxon>Fungi</taxon>
        <taxon>Dikarya</taxon>
        <taxon>Ascomycota</taxon>
        <taxon>Pezizomycotina</taxon>
        <taxon>Sordariomycetes</taxon>
        <taxon>Sordariomycetidae</taxon>
        <taxon>Sordariales</taxon>
        <taxon>Sordariales incertae sedis</taxon>
        <taxon>Madurella</taxon>
    </lineage>
</organism>
<evidence type="ECO:0000259" key="7">
    <source>
        <dbReference type="Pfam" id="PF01494"/>
    </source>
</evidence>
<evidence type="ECO:0000256" key="5">
    <source>
        <dbReference type="ARBA" id="ARBA00023002"/>
    </source>
</evidence>
<keyword evidence="6" id="KW-0812">Transmembrane</keyword>
<dbReference type="Pfam" id="PF01494">
    <property type="entry name" value="FAD_binding_3"/>
    <property type="match status" value="1"/>
</dbReference>
<dbReference type="InterPro" id="IPR050562">
    <property type="entry name" value="FAD_mOase_fung"/>
</dbReference>
<evidence type="ECO:0000256" key="2">
    <source>
        <dbReference type="ARBA" id="ARBA00007992"/>
    </source>
</evidence>
<reference evidence="8 9" key="1">
    <citation type="submission" date="2024-09" db="EMBL/GenBank/DDBJ databases">
        <title>Itraconazole resistance in Madurella fahalii resulting from another homologue of gene encoding cytochrome P450 14-alpha sterol demethylase (CYP51).</title>
        <authorList>
            <person name="Yoshioka I."/>
            <person name="Fahal A.H."/>
            <person name="Kaneko S."/>
            <person name="Yaguchi T."/>
        </authorList>
    </citation>
    <scope>NUCLEOTIDE SEQUENCE [LARGE SCALE GENOMIC DNA]</scope>
    <source>
        <strain evidence="8 9">IFM 68171</strain>
    </source>
</reference>
<comment type="caution">
    <text evidence="8">The sequence shown here is derived from an EMBL/GenBank/DDBJ whole genome shotgun (WGS) entry which is preliminary data.</text>
</comment>
<dbReference type="InterPro" id="IPR002938">
    <property type="entry name" value="FAD-bd"/>
</dbReference>
<feature type="transmembrane region" description="Helical" evidence="6">
    <location>
        <begin position="804"/>
        <end position="827"/>
    </location>
</feature>
<dbReference type="PANTHER" id="PTHR47356:SF2">
    <property type="entry name" value="FAD-BINDING DOMAIN-CONTAINING PROTEIN-RELATED"/>
    <property type="match status" value="1"/>
</dbReference>
<evidence type="ECO:0000313" key="8">
    <source>
        <dbReference type="EMBL" id="GAB1319710.1"/>
    </source>
</evidence>
<feature type="transmembrane region" description="Helical" evidence="6">
    <location>
        <begin position="679"/>
        <end position="699"/>
    </location>
</feature>
<dbReference type="PRINTS" id="PR00420">
    <property type="entry name" value="RNGMNOXGNASE"/>
</dbReference>
<feature type="transmembrane region" description="Helical" evidence="6">
    <location>
        <begin position="720"/>
        <end position="741"/>
    </location>
</feature>
<dbReference type="GeneID" id="98180662"/>
<keyword evidence="6" id="KW-0472">Membrane</keyword>
<keyword evidence="9" id="KW-1185">Reference proteome</keyword>
<dbReference type="Proteomes" id="UP001628179">
    <property type="component" value="Unassembled WGS sequence"/>
</dbReference>
<feature type="domain" description="FAD-binding" evidence="7">
    <location>
        <begin position="28"/>
        <end position="192"/>
    </location>
</feature>
<dbReference type="EMBL" id="BAAFSV010000005">
    <property type="protein sequence ID" value="GAB1319710.1"/>
    <property type="molecule type" value="Genomic_DNA"/>
</dbReference>
<keyword evidence="6" id="KW-1133">Transmembrane helix</keyword>
<feature type="transmembrane region" description="Helical" evidence="6">
    <location>
        <begin position="476"/>
        <end position="496"/>
    </location>
</feature>
<protein>
    <submittedName>
        <fullName evidence="8">FAD NAD(P)-binding domain protein</fullName>
    </submittedName>
</protein>
<sequence>MGGKFQMTSQALGAEGNTSPISDPGHFRVVIVGGGVAGLTLANALEKADIDYVLLERRSDVAPQVGASIGIMPNGARILDQLGVWKRVKEESEPLRVFYSRDSNGTPLCEPSAINLLGYTRMGYMTSWGERQKLLQALYENLEDTSKVLVNKSVVDINHEPKGVTAICEDGSSFSGDILIGADGVFSKTRTKMWELAEADYPELVRQDKDCLISEYNCLFGIAKGITQLAPGDQDTSYNINRCNFTIAAEGSKVYYFTQERLPQTYRLGDIPRYTEEDTEAFVARNGDILVRPAPNRLTVADLWKHTVSCRLVAIEEAKFKLWHWGRIACAGDSIHKSTPNLGGGGNNAIESVATLANGIKHLSDACACAGRRPTQQEVERVFADYQRTRETRAAGTTDASGALARVQNMHGLASRLFVKFLLPHLADFVPELTGNAMIGAAKLDFLPLPVASLTGTQPFNPSQGDGMHESKIRRALVAMPLLALAFGALFVMDVSPSIAWAKNLRDSGVLQLQGSSVPIVRSFYGVQGFDEFVALVNTYFFPSVYGYDPVSRRQVISFLTDGTVLLTIWIFESVRRANILTPLQWPNLFSLLGQVVGIGFAAPLYCFLHYIFSPIESFSALDRRLTRLRWSRAALPSVVLAYLVPFYLLLTWPPSTIATNAETASSSSSSSASPTRQLILFVWQLYPVYLSLTLYLVSRLWKDTTAHDKIRATQRDLPTLRWSVGLACALSAAVWVWAWLPHGVRAVFVPAALPRSTPGLTEFTREFLRWDEVFGFGAHLVWMGYLFWDLAHAGMLREGWVTVMAVGVVSVLALGPGATLGLGWLFREHILATRRHKDALTLESVERLHGVMAKD</sequence>
<keyword evidence="3" id="KW-0285">Flavoprotein</keyword>
<comment type="similarity">
    <text evidence="2">Belongs to the paxM FAD-dependent monooxygenase family.</text>
</comment>
<dbReference type="PANTHER" id="PTHR47356">
    <property type="entry name" value="FAD-DEPENDENT MONOOXYGENASE ASQG-RELATED"/>
    <property type="match status" value="1"/>
</dbReference>
<evidence type="ECO:0000256" key="3">
    <source>
        <dbReference type="ARBA" id="ARBA00022630"/>
    </source>
</evidence>